<evidence type="ECO:0000313" key="1">
    <source>
        <dbReference type="EMBL" id="KAK4194723.1"/>
    </source>
</evidence>
<proteinExistence type="predicted"/>
<dbReference type="AlphaFoldDB" id="A0AAN7APM0"/>
<accession>A0AAN7APM0</accession>
<sequence>MDDDTVAENRSTMTMPFDVPEKFRVAPDSPLPFAEDWAKLLAQADIRCLENPGVSFTHLRGDYSSPDSTISVIKALLDRCGRAKASPGPLLVLPDKVAIECLRPSLPGVTFKTYSELASSLRSGSLGMSPLTVFGTNGGRHPLLLLMSMAWLVRRLAQCCKLNPAQSHASVFVLSPSSQAVWAETPLLRHFDPVQTRPRCWSVETSFQKPQNFTVSHDTDCTAVVLDKLAEELERLHGEADPEPGQVFFGSCVVPLEACLSMQFHVTEYLWDVSNYSVVVVILTAHNLGEWDRVMHLVESAEPHALLLLVDSSLAYIPSIGGRHHFGLLPREVTVRQWDTRIGHVVELPAKLPVAELDRLHALNSRKGSAHSRFIWAGPPTSGNPKPEPCHPWSGHILELLICAIDGLQQGLPGDPDCMWWCLEDMPVFPFDMHTFRRNRRWFQESIRQLCAWGLVKFSPSDPTVVQTTVDVTKQPGLFLSSEWGSPVQALLITGRAVTVYEAMLMVIISREPDRLVKYTLAAVASLYRVGAQTIIRRCYQQLSTSEPTFERCRAACSAAWAGLAARGRLWLALGLVYRAIATDFSAEALLEHASVSVLRSQLDLFRHHMCGKLNIPDPEPDMLSTELNHAQLLPVETALVRAMLPELVVFACDHDANRALHYMKNVKVEPQPLGWADDQVPPPANSFGLTFRLGGDDSGEGTGYTAAMMVAVSDEAVSSGMRGLFNEEDSDAYHNRLRSFYQMGH</sequence>
<dbReference type="Proteomes" id="UP001303160">
    <property type="component" value="Unassembled WGS sequence"/>
</dbReference>
<comment type="caution">
    <text evidence="1">The sequence shown here is derived from an EMBL/GenBank/DDBJ whole genome shotgun (WGS) entry which is preliminary data.</text>
</comment>
<gene>
    <name evidence="1" type="ORF">QBC40DRAFT_269884</name>
</gene>
<evidence type="ECO:0000313" key="2">
    <source>
        <dbReference type="Proteomes" id="UP001303160"/>
    </source>
</evidence>
<dbReference type="EMBL" id="MU864043">
    <property type="protein sequence ID" value="KAK4194723.1"/>
    <property type="molecule type" value="Genomic_DNA"/>
</dbReference>
<keyword evidence="2" id="KW-1185">Reference proteome</keyword>
<reference evidence="1" key="1">
    <citation type="journal article" date="2023" name="Mol. Phylogenet. Evol.">
        <title>Genome-scale phylogeny and comparative genomics of the fungal order Sordariales.</title>
        <authorList>
            <person name="Hensen N."/>
            <person name="Bonometti L."/>
            <person name="Westerberg I."/>
            <person name="Brannstrom I.O."/>
            <person name="Guillou S."/>
            <person name="Cros-Aarteil S."/>
            <person name="Calhoun S."/>
            <person name="Haridas S."/>
            <person name="Kuo A."/>
            <person name="Mondo S."/>
            <person name="Pangilinan J."/>
            <person name="Riley R."/>
            <person name="LaButti K."/>
            <person name="Andreopoulos B."/>
            <person name="Lipzen A."/>
            <person name="Chen C."/>
            <person name="Yan M."/>
            <person name="Daum C."/>
            <person name="Ng V."/>
            <person name="Clum A."/>
            <person name="Steindorff A."/>
            <person name="Ohm R.A."/>
            <person name="Martin F."/>
            <person name="Silar P."/>
            <person name="Natvig D.O."/>
            <person name="Lalanne C."/>
            <person name="Gautier V."/>
            <person name="Ament-Velasquez S.L."/>
            <person name="Kruys A."/>
            <person name="Hutchinson M.I."/>
            <person name="Powell A.J."/>
            <person name="Barry K."/>
            <person name="Miller A.N."/>
            <person name="Grigoriev I.V."/>
            <person name="Debuchy R."/>
            <person name="Gladieux P."/>
            <person name="Hiltunen Thoren M."/>
            <person name="Johannesson H."/>
        </authorList>
    </citation>
    <scope>NUCLEOTIDE SEQUENCE</scope>
    <source>
        <strain evidence="1">CBS 315.58</strain>
    </source>
</reference>
<reference evidence="1" key="2">
    <citation type="submission" date="2023-05" db="EMBL/GenBank/DDBJ databases">
        <authorList>
            <consortium name="Lawrence Berkeley National Laboratory"/>
            <person name="Steindorff A."/>
            <person name="Hensen N."/>
            <person name="Bonometti L."/>
            <person name="Westerberg I."/>
            <person name="Brannstrom I.O."/>
            <person name="Guillou S."/>
            <person name="Cros-Aarteil S."/>
            <person name="Calhoun S."/>
            <person name="Haridas S."/>
            <person name="Kuo A."/>
            <person name="Mondo S."/>
            <person name="Pangilinan J."/>
            <person name="Riley R."/>
            <person name="Labutti K."/>
            <person name="Andreopoulos B."/>
            <person name="Lipzen A."/>
            <person name="Chen C."/>
            <person name="Yanf M."/>
            <person name="Daum C."/>
            <person name="Ng V."/>
            <person name="Clum A."/>
            <person name="Ohm R."/>
            <person name="Martin F."/>
            <person name="Silar P."/>
            <person name="Natvig D."/>
            <person name="Lalanne C."/>
            <person name="Gautier V."/>
            <person name="Ament-Velasquez S.L."/>
            <person name="Kruys A."/>
            <person name="Hutchinson M.I."/>
            <person name="Powell A.J."/>
            <person name="Barry K."/>
            <person name="Miller A.N."/>
            <person name="Grigoriev I.V."/>
            <person name="Debuchy R."/>
            <person name="Gladieux P."/>
            <person name="Thoren M.H."/>
            <person name="Johannesson H."/>
        </authorList>
    </citation>
    <scope>NUCLEOTIDE SEQUENCE</scope>
    <source>
        <strain evidence="1">CBS 315.58</strain>
    </source>
</reference>
<protein>
    <submittedName>
        <fullName evidence="1">Uncharacterized protein</fullName>
    </submittedName>
</protein>
<organism evidence="1 2">
    <name type="scientific">Triangularia verruculosa</name>
    <dbReference type="NCBI Taxonomy" id="2587418"/>
    <lineage>
        <taxon>Eukaryota</taxon>
        <taxon>Fungi</taxon>
        <taxon>Dikarya</taxon>
        <taxon>Ascomycota</taxon>
        <taxon>Pezizomycotina</taxon>
        <taxon>Sordariomycetes</taxon>
        <taxon>Sordariomycetidae</taxon>
        <taxon>Sordariales</taxon>
        <taxon>Podosporaceae</taxon>
        <taxon>Triangularia</taxon>
    </lineage>
</organism>
<name>A0AAN7APM0_9PEZI</name>